<dbReference type="NCBIfam" id="NF004051">
    <property type="entry name" value="PRK05571.1"/>
    <property type="match status" value="1"/>
</dbReference>
<comment type="similarity">
    <text evidence="1">Belongs to the LacAB/RpiB family.</text>
</comment>
<accession>A0A136KG72</accession>
<reference evidence="2 3" key="1">
    <citation type="submission" date="2015-02" db="EMBL/GenBank/DDBJ databases">
        <title>Improved understanding of the partial-nitritation anammox process through 23 genomes representing the majority of the microbial community.</title>
        <authorList>
            <person name="Speth D.R."/>
            <person name="In T Zandt M."/>
            <person name="Guerrero Cruz S."/>
            <person name="Jetten M.S."/>
            <person name="Dutilh B.E."/>
        </authorList>
    </citation>
    <scope>NUCLEOTIDE SEQUENCE [LARGE SCALE GENOMIC DNA]</scope>
    <source>
        <strain evidence="2">OLB21</strain>
    </source>
</reference>
<name>A0A136KG72_9BACT</name>
<evidence type="ECO:0000256" key="1">
    <source>
        <dbReference type="ARBA" id="ARBA00008754"/>
    </source>
</evidence>
<dbReference type="Gene3D" id="3.40.1400.10">
    <property type="entry name" value="Sugar-phosphate isomerase, RpiB/LacA/LacB"/>
    <property type="match status" value="1"/>
</dbReference>
<dbReference type="EMBL" id="JYPD01000025">
    <property type="protein sequence ID" value="KXK08402.1"/>
    <property type="molecule type" value="Genomic_DNA"/>
</dbReference>
<dbReference type="NCBIfam" id="TIGR00689">
    <property type="entry name" value="rpiB_lacA_lacB"/>
    <property type="match status" value="1"/>
</dbReference>
<dbReference type="GO" id="GO:0009052">
    <property type="term" value="P:pentose-phosphate shunt, non-oxidative branch"/>
    <property type="evidence" value="ECO:0007669"/>
    <property type="project" value="TreeGrafter"/>
</dbReference>
<dbReference type="InterPro" id="IPR036569">
    <property type="entry name" value="RpiB_LacA_LacB_sf"/>
</dbReference>
<dbReference type="GO" id="GO:0019316">
    <property type="term" value="P:D-allose catabolic process"/>
    <property type="evidence" value="ECO:0007669"/>
    <property type="project" value="TreeGrafter"/>
</dbReference>
<dbReference type="PANTHER" id="PTHR30345">
    <property type="entry name" value="RIBOSE-5-PHOSPHATE ISOMERASE B"/>
    <property type="match status" value="1"/>
</dbReference>
<dbReference type="InterPro" id="IPR003500">
    <property type="entry name" value="RpiB_LacA_LacB"/>
</dbReference>
<dbReference type="AlphaFoldDB" id="A0A136KG72"/>
<keyword evidence="2" id="KW-0413">Isomerase</keyword>
<dbReference type="STRING" id="1617427.UZ20_WS6002000931"/>
<sequence length="152" mass="16825">MTVYIGSDHNGYEAKKDLIDLLRKDGYDVVDKGPFEYDPADDYPDFAFSVAEAVASDPDSKGILICGSGGGVTVAANKVKGIRAVYAESAEHAKALRTDDDANIIILDQLTYSLENDATIVQTFLNTPFSQEERHIRRISKISKYESEHYQN</sequence>
<comment type="caution">
    <text evidence="2">The sequence shown here is derived from an EMBL/GenBank/DDBJ whole genome shotgun (WGS) entry which is preliminary data.</text>
</comment>
<organism evidence="2 3">
    <name type="scientific">candidate division WS6 bacterium OLB21</name>
    <dbReference type="NCBI Taxonomy" id="1617427"/>
    <lineage>
        <taxon>Bacteria</taxon>
        <taxon>Candidatus Dojkabacteria</taxon>
    </lineage>
</organism>
<evidence type="ECO:0000313" key="2">
    <source>
        <dbReference type="EMBL" id="KXK08402.1"/>
    </source>
</evidence>
<dbReference type="PATRIC" id="fig|1617427.3.peg.970"/>
<dbReference type="PIRSF" id="PIRSF005384">
    <property type="entry name" value="RpiB_LacA_B"/>
    <property type="match status" value="1"/>
</dbReference>
<proteinExistence type="inferred from homology"/>
<dbReference type="Pfam" id="PF02502">
    <property type="entry name" value="LacAB_rpiB"/>
    <property type="match status" value="1"/>
</dbReference>
<dbReference type="Proteomes" id="UP000070449">
    <property type="component" value="Unassembled WGS sequence"/>
</dbReference>
<evidence type="ECO:0000313" key="3">
    <source>
        <dbReference type="Proteomes" id="UP000070449"/>
    </source>
</evidence>
<dbReference type="SUPFAM" id="SSF89623">
    <property type="entry name" value="Ribose/Galactose isomerase RpiB/AlsB"/>
    <property type="match status" value="1"/>
</dbReference>
<gene>
    <name evidence="2" type="primary">rpiB</name>
    <name evidence="2" type="ORF">UZ20_WS6002000931</name>
</gene>
<dbReference type="EC" id="5.3.1.6" evidence="2"/>
<dbReference type="GO" id="GO:0004751">
    <property type="term" value="F:ribose-5-phosphate isomerase activity"/>
    <property type="evidence" value="ECO:0007669"/>
    <property type="project" value="UniProtKB-EC"/>
</dbReference>
<dbReference type="PANTHER" id="PTHR30345:SF0">
    <property type="entry name" value="DNA DAMAGE-REPAIR_TOLERATION PROTEIN DRT102"/>
    <property type="match status" value="1"/>
</dbReference>
<protein>
    <submittedName>
        <fullName evidence="2">Putative ribose-5-phosphate isomerase B</fullName>
        <ecNumber evidence="2">5.3.1.6</ecNumber>
    </submittedName>
</protein>